<sequence length="185" mass="19489">MLRRAIPYLSWICLLAAVAAWAGAGYFAWTISARADARAERLAALEQESARHAAGLRLHALARETREARDALEGIARPGIIEMIESIEAAGRDAGIPLEIGEAAFAPSDPAARTRTLAFTVEGGGTFSKVMHAAALLESLPLPSSVDDVQLENLPAGAAASGRSGAGSWRLVIRIRFLTTADISS</sequence>
<gene>
    <name evidence="2" type="ORF">A3C21_02145</name>
</gene>
<organism evidence="2 3">
    <name type="scientific">Candidatus Kaiserbacteria bacterium RIFCSPHIGHO2_02_FULL_59_21</name>
    <dbReference type="NCBI Taxonomy" id="1798500"/>
    <lineage>
        <taxon>Bacteria</taxon>
        <taxon>Candidatus Kaiseribacteriota</taxon>
    </lineage>
</organism>
<dbReference type="AlphaFoldDB" id="A0A1F6E043"/>
<evidence type="ECO:0000313" key="3">
    <source>
        <dbReference type="Proteomes" id="UP000178572"/>
    </source>
</evidence>
<name>A0A1F6E043_9BACT</name>
<evidence type="ECO:0000256" key="1">
    <source>
        <dbReference type="SAM" id="Phobius"/>
    </source>
</evidence>
<proteinExistence type="predicted"/>
<dbReference type="Proteomes" id="UP000178572">
    <property type="component" value="Unassembled WGS sequence"/>
</dbReference>
<keyword evidence="1" id="KW-0812">Transmembrane</keyword>
<keyword evidence="1" id="KW-0472">Membrane</keyword>
<dbReference type="EMBL" id="MFLN01000029">
    <property type="protein sequence ID" value="OGG67041.1"/>
    <property type="molecule type" value="Genomic_DNA"/>
</dbReference>
<feature type="transmembrane region" description="Helical" evidence="1">
    <location>
        <begin position="6"/>
        <end position="29"/>
    </location>
</feature>
<comment type="caution">
    <text evidence="2">The sequence shown here is derived from an EMBL/GenBank/DDBJ whole genome shotgun (WGS) entry which is preliminary data.</text>
</comment>
<accession>A0A1F6E043</accession>
<evidence type="ECO:0000313" key="2">
    <source>
        <dbReference type="EMBL" id="OGG67041.1"/>
    </source>
</evidence>
<protein>
    <submittedName>
        <fullName evidence="2">Uncharacterized protein</fullName>
    </submittedName>
</protein>
<reference evidence="2 3" key="1">
    <citation type="journal article" date="2016" name="Nat. Commun.">
        <title>Thousands of microbial genomes shed light on interconnected biogeochemical processes in an aquifer system.</title>
        <authorList>
            <person name="Anantharaman K."/>
            <person name="Brown C.T."/>
            <person name="Hug L.A."/>
            <person name="Sharon I."/>
            <person name="Castelle C.J."/>
            <person name="Probst A.J."/>
            <person name="Thomas B.C."/>
            <person name="Singh A."/>
            <person name="Wilkins M.J."/>
            <person name="Karaoz U."/>
            <person name="Brodie E.L."/>
            <person name="Williams K.H."/>
            <person name="Hubbard S.S."/>
            <person name="Banfield J.F."/>
        </authorList>
    </citation>
    <scope>NUCLEOTIDE SEQUENCE [LARGE SCALE GENOMIC DNA]</scope>
</reference>
<keyword evidence="1" id="KW-1133">Transmembrane helix</keyword>
<dbReference type="STRING" id="1798500.A3C21_02145"/>